<dbReference type="AlphaFoldDB" id="A0A1I0L9V5"/>
<feature type="coiled-coil region" evidence="1">
    <location>
        <begin position="1"/>
        <end position="31"/>
    </location>
</feature>
<keyword evidence="1" id="KW-0175">Coiled coil</keyword>
<protein>
    <submittedName>
        <fullName evidence="2">Conserved DNA-binding protein YbaB</fullName>
    </submittedName>
</protein>
<name>A0A1I0L9V5_9ACTN</name>
<dbReference type="GO" id="GO:0003677">
    <property type="term" value="F:DNA binding"/>
    <property type="evidence" value="ECO:0007669"/>
    <property type="project" value="UniProtKB-KW"/>
</dbReference>
<organism evidence="2 3">
    <name type="scientific">Nonomuraea wenchangensis</name>
    <dbReference type="NCBI Taxonomy" id="568860"/>
    <lineage>
        <taxon>Bacteria</taxon>
        <taxon>Bacillati</taxon>
        <taxon>Actinomycetota</taxon>
        <taxon>Actinomycetes</taxon>
        <taxon>Streptosporangiales</taxon>
        <taxon>Streptosporangiaceae</taxon>
        <taxon>Nonomuraea</taxon>
    </lineage>
</organism>
<dbReference type="SUPFAM" id="SSF82607">
    <property type="entry name" value="YbaB-like"/>
    <property type="match status" value="1"/>
</dbReference>
<dbReference type="STRING" id="568860.SAMN05421811_1146"/>
<dbReference type="InterPro" id="IPR004401">
    <property type="entry name" value="YbaB/EbfC"/>
</dbReference>
<evidence type="ECO:0000313" key="2">
    <source>
        <dbReference type="EMBL" id="SEU36830.1"/>
    </source>
</evidence>
<dbReference type="OrthoDB" id="3540960at2"/>
<dbReference type="Gene3D" id="3.30.1310.10">
    <property type="entry name" value="Nucleoid-associated protein YbaB-like domain"/>
    <property type="match status" value="1"/>
</dbReference>
<evidence type="ECO:0000256" key="1">
    <source>
        <dbReference type="SAM" id="Coils"/>
    </source>
</evidence>
<dbReference type="EMBL" id="FOHX01000014">
    <property type="protein sequence ID" value="SEU36830.1"/>
    <property type="molecule type" value="Genomic_DNA"/>
</dbReference>
<dbReference type="InterPro" id="IPR036894">
    <property type="entry name" value="YbaB-like_sf"/>
</dbReference>
<keyword evidence="3" id="KW-1185">Reference proteome</keyword>
<dbReference type="Proteomes" id="UP000199361">
    <property type="component" value="Unassembled WGS sequence"/>
</dbReference>
<proteinExistence type="predicted"/>
<sequence>MRELDEAMARLEALMAGARQAEEAVAEWSARRFTGRADEGRIEATTDALGVLLDLRIHPLSRARLDARRLADAITSAIARAEEAAEAARNALMPGA</sequence>
<evidence type="ECO:0000313" key="3">
    <source>
        <dbReference type="Proteomes" id="UP000199361"/>
    </source>
</evidence>
<accession>A0A1I0L9V5</accession>
<reference evidence="2 3" key="1">
    <citation type="submission" date="2016-10" db="EMBL/GenBank/DDBJ databases">
        <authorList>
            <person name="de Groot N.N."/>
        </authorList>
    </citation>
    <scope>NUCLEOTIDE SEQUENCE [LARGE SCALE GENOMIC DNA]</scope>
    <source>
        <strain evidence="2 3">CGMCC 4.5598</strain>
    </source>
</reference>
<dbReference type="RefSeq" id="WP_091089588.1">
    <property type="nucleotide sequence ID" value="NZ_FOHX01000014.1"/>
</dbReference>
<dbReference type="Pfam" id="PF02575">
    <property type="entry name" value="YbaB_DNA_bd"/>
    <property type="match status" value="1"/>
</dbReference>
<gene>
    <name evidence="2" type="ORF">SAMN05421811_1146</name>
</gene>
<keyword evidence="2" id="KW-0238">DNA-binding</keyword>